<dbReference type="Pfam" id="PF15282">
    <property type="entry name" value="BMP2K_C"/>
    <property type="match status" value="1"/>
</dbReference>
<comment type="caution">
    <text evidence="3">The sequence shown here is derived from an EMBL/GenBank/DDBJ whole genome shotgun (WGS) entry which is preliminary data.</text>
</comment>
<feature type="compositionally biased region" description="Polar residues" evidence="1">
    <location>
        <begin position="30"/>
        <end position="47"/>
    </location>
</feature>
<dbReference type="OrthoDB" id="2018507at2759"/>
<gene>
    <name evidence="3" type="ORF">Baya_9968</name>
</gene>
<evidence type="ECO:0000256" key="1">
    <source>
        <dbReference type="SAM" id="MobiDB-lite"/>
    </source>
</evidence>
<accession>A0A556U844</accession>
<feature type="region of interest" description="Disordered" evidence="1">
    <location>
        <begin position="1"/>
        <end position="51"/>
    </location>
</feature>
<organism evidence="3 4">
    <name type="scientific">Bagarius yarrelli</name>
    <name type="common">Goonch</name>
    <name type="synonym">Bagrus yarrelli</name>
    <dbReference type="NCBI Taxonomy" id="175774"/>
    <lineage>
        <taxon>Eukaryota</taxon>
        <taxon>Metazoa</taxon>
        <taxon>Chordata</taxon>
        <taxon>Craniata</taxon>
        <taxon>Vertebrata</taxon>
        <taxon>Euteleostomi</taxon>
        <taxon>Actinopterygii</taxon>
        <taxon>Neopterygii</taxon>
        <taxon>Teleostei</taxon>
        <taxon>Ostariophysi</taxon>
        <taxon>Siluriformes</taxon>
        <taxon>Sisoridae</taxon>
        <taxon>Sisorinae</taxon>
        <taxon>Bagarius</taxon>
    </lineage>
</organism>
<keyword evidence="4" id="KW-1185">Reference proteome</keyword>
<evidence type="ECO:0000313" key="3">
    <source>
        <dbReference type="EMBL" id="TSN86073.1"/>
    </source>
</evidence>
<name>A0A556U844_BAGYA</name>
<dbReference type="EMBL" id="VCAZ01000061">
    <property type="protein sequence ID" value="TSN86073.1"/>
    <property type="molecule type" value="Genomic_DNA"/>
</dbReference>
<proteinExistence type="predicted"/>
<dbReference type="Proteomes" id="UP000319801">
    <property type="component" value="Unassembled WGS sequence"/>
</dbReference>
<keyword evidence="3" id="KW-0418">Kinase</keyword>
<evidence type="ECO:0000313" key="4">
    <source>
        <dbReference type="Proteomes" id="UP000319801"/>
    </source>
</evidence>
<dbReference type="AlphaFoldDB" id="A0A556U844"/>
<evidence type="ECO:0000259" key="2">
    <source>
        <dbReference type="Pfam" id="PF15282"/>
    </source>
</evidence>
<keyword evidence="3" id="KW-0808">Transferase</keyword>
<feature type="region of interest" description="Disordered" evidence="1">
    <location>
        <begin position="65"/>
        <end position="89"/>
    </location>
</feature>
<protein>
    <submittedName>
        <fullName evidence="3">BMP-2-inducible protein kinase</fullName>
    </submittedName>
</protein>
<dbReference type="GO" id="GO:0016301">
    <property type="term" value="F:kinase activity"/>
    <property type="evidence" value="ECO:0007669"/>
    <property type="project" value="UniProtKB-KW"/>
</dbReference>
<sequence length="89" mass="9631">MLDPFGAKPFHPQDGVRHGQHPGMADNKSDVNSANSRSRTSSLQATFDGNKMDDFGAVPFTETVVHGRPQQPPQIDLDPFGAAPFPSKQ</sequence>
<feature type="domain" description="BMP-2-inducible protein kinase C-terminal" evidence="2">
    <location>
        <begin position="1"/>
        <end position="89"/>
    </location>
</feature>
<reference evidence="3 4" key="1">
    <citation type="journal article" date="2019" name="Genome Biol. Evol.">
        <title>Whole-Genome Sequencing of the Giant Devil Catfish, Bagarius yarrelli.</title>
        <authorList>
            <person name="Jiang W."/>
            <person name="Lv Y."/>
            <person name="Cheng L."/>
            <person name="Yang K."/>
            <person name="Chao B."/>
            <person name="Wang X."/>
            <person name="Li Y."/>
            <person name="Pan X."/>
            <person name="You X."/>
            <person name="Zhang Y."/>
            <person name="Yang J."/>
            <person name="Li J."/>
            <person name="Zhang X."/>
            <person name="Liu S."/>
            <person name="Sun C."/>
            <person name="Yang J."/>
            <person name="Shi Q."/>
        </authorList>
    </citation>
    <scope>NUCLEOTIDE SEQUENCE [LARGE SCALE GENOMIC DNA]</scope>
    <source>
        <strain evidence="3">JWS20170419001</strain>
        <tissue evidence="3">Muscle</tissue>
    </source>
</reference>
<dbReference type="InterPro" id="IPR028182">
    <property type="entry name" value="BMP2K_C"/>
</dbReference>